<evidence type="ECO:0000256" key="1">
    <source>
        <dbReference type="SAM" id="MobiDB-lite"/>
    </source>
</evidence>
<gene>
    <name evidence="3" type="ORF">LMG29739_05422</name>
</gene>
<evidence type="ECO:0000259" key="2">
    <source>
        <dbReference type="Pfam" id="PF07506"/>
    </source>
</evidence>
<reference evidence="3 4" key="1">
    <citation type="submission" date="2020-04" db="EMBL/GenBank/DDBJ databases">
        <authorList>
            <person name="De Canck E."/>
        </authorList>
    </citation>
    <scope>NUCLEOTIDE SEQUENCE [LARGE SCALE GENOMIC DNA]</scope>
    <source>
        <strain evidence="3 4">LMG 29739</strain>
    </source>
</reference>
<evidence type="ECO:0000313" key="3">
    <source>
        <dbReference type="EMBL" id="CAB3768969.1"/>
    </source>
</evidence>
<dbReference type="EMBL" id="CADIKF010000060">
    <property type="protein sequence ID" value="CAB3768969.1"/>
    <property type="molecule type" value="Genomic_DNA"/>
</dbReference>
<evidence type="ECO:0000313" key="4">
    <source>
        <dbReference type="Proteomes" id="UP000494329"/>
    </source>
</evidence>
<dbReference type="AlphaFoldDB" id="A0A6J5ER49"/>
<name>A0A6J5ER49_9BURK</name>
<feature type="domain" description="RepB plasmid partition" evidence="2">
    <location>
        <begin position="128"/>
        <end position="262"/>
    </location>
</feature>
<organism evidence="3 4">
    <name type="scientific">Paraburkholderia solisilvae</name>
    <dbReference type="NCBI Taxonomy" id="624376"/>
    <lineage>
        <taxon>Bacteria</taxon>
        <taxon>Pseudomonadati</taxon>
        <taxon>Pseudomonadota</taxon>
        <taxon>Betaproteobacteria</taxon>
        <taxon>Burkholderiales</taxon>
        <taxon>Burkholderiaceae</taxon>
        <taxon>Paraburkholderia</taxon>
    </lineage>
</organism>
<keyword evidence="4" id="KW-1185">Reference proteome</keyword>
<dbReference type="Proteomes" id="UP000494329">
    <property type="component" value="Unassembled WGS sequence"/>
</dbReference>
<sequence>MGRPVVAPKRSRPCMRKSMSPEAQAHRRDVTRNASPDLSGDRHYAILIAERCRMRKHVNNMRATEVQHKEFVDLLSTLLSDEAFVRVLGEQGFTTMPRMLMEHLSGIVDAKSDAVAYPCENGGADNRLNDLCAEAANILSGRELPAMAIVAMRSMSSGRQIEVAHEMLAGHNYTAEFARALLAATPEHMRAVGARVYRAVEVRAIALSSIEQSLRKLYVRAGMLEPGHTDNLFYLALGGTVARAWTANGEIITWLLARYPRHAAFLEKLTVEAGRAAKASRRALKLSYT</sequence>
<accession>A0A6J5ER49</accession>
<feature type="region of interest" description="Disordered" evidence="1">
    <location>
        <begin position="1"/>
        <end position="36"/>
    </location>
</feature>
<dbReference type="Pfam" id="PF07506">
    <property type="entry name" value="RepB"/>
    <property type="match status" value="1"/>
</dbReference>
<dbReference type="InterPro" id="IPR011111">
    <property type="entry name" value="Plasmid_RepB"/>
</dbReference>
<proteinExistence type="predicted"/>
<protein>
    <recommendedName>
        <fullName evidence="2">RepB plasmid partition domain-containing protein</fullName>
    </recommendedName>
</protein>